<evidence type="ECO:0000313" key="5">
    <source>
        <dbReference type="Proteomes" id="UP001496627"/>
    </source>
</evidence>
<comment type="caution">
    <text evidence="4">The sequence shown here is derived from an EMBL/GenBank/DDBJ whole genome shotgun (WGS) entry which is preliminary data.</text>
</comment>
<dbReference type="RefSeq" id="WP_037152331.1">
    <property type="nucleotide sequence ID" value="NZ_JBEAAL010000026.1"/>
</dbReference>
<protein>
    <submittedName>
        <fullName evidence="4">Efflux RND transporter periplasmic adaptor subunit</fullName>
    </submittedName>
</protein>
<dbReference type="NCBIfam" id="TIGR01730">
    <property type="entry name" value="RND_mfp"/>
    <property type="match status" value="1"/>
</dbReference>
<evidence type="ECO:0000259" key="3">
    <source>
        <dbReference type="Pfam" id="PF25973"/>
    </source>
</evidence>
<dbReference type="Gene3D" id="2.40.30.170">
    <property type="match status" value="1"/>
</dbReference>
<dbReference type="PANTHER" id="PTHR30469:SF15">
    <property type="entry name" value="HLYD FAMILY OF SECRETION PROTEINS"/>
    <property type="match status" value="1"/>
</dbReference>
<organism evidence="4 5">
    <name type="scientific">Neorhizobium phenanthreniclasticum</name>
    <dbReference type="NCBI Taxonomy" id="3157917"/>
    <lineage>
        <taxon>Bacteria</taxon>
        <taxon>Pseudomonadati</taxon>
        <taxon>Pseudomonadota</taxon>
        <taxon>Alphaproteobacteria</taxon>
        <taxon>Hyphomicrobiales</taxon>
        <taxon>Rhizobiaceae</taxon>
        <taxon>Rhizobium/Agrobacterium group</taxon>
        <taxon>Neorhizobium</taxon>
    </lineage>
</organism>
<feature type="domain" description="CzcB-like barrel-sandwich hybrid" evidence="3">
    <location>
        <begin position="56"/>
        <end position="191"/>
    </location>
</feature>
<keyword evidence="2" id="KW-0175">Coiled coil</keyword>
<comment type="similarity">
    <text evidence="1">Belongs to the membrane fusion protein (MFP) (TC 8.A.1) family.</text>
</comment>
<dbReference type="SUPFAM" id="SSF111369">
    <property type="entry name" value="HlyD-like secretion proteins"/>
    <property type="match status" value="1"/>
</dbReference>
<dbReference type="EMBL" id="JBEAAL010000026">
    <property type="protein sequence ID" value="MEQ1408377.1"/>
    <property type="molecule type" value="Genomic_DNA"/>
</dbReference>
<evidence type="ECO:0000256" key="2">
    <source>
        <dbReference type="SAM" id="Coils"/>
    </source>
</evidence>
<accession>A0ABV0M917</accession>
<dbReference type="Gene3D" id="2.40.50.100">
    <property type="match status" value="1"/>
</dbReference>
<feature type="coiled-coil region" evidence="2">
    <location>
        <begin position="91"/>
        <end position="118"/>
    </location>
</feature>
<keyword evidence="5" id="KW-1185">Reference proteome</keyword>
<sequence length="337" mass="36063">MFRSIIHLAGAALIATTVLAVQGSWAAEFIVKPVTIHEMKAVFGQVESHIVVPARTRIGGSVREIHVSEGDEVNEGQIIALIVDDKLALQLNAADAKIKALNSQLDNARIDLERSQQLRETGTGSQARLDLARTQFEVTSNEVTVAKAEKAVIEQNVREGEVVAPATGRVLTVPVTLGSVVLAGEDIARVAPGPYYLRLSLPERHATEIVQGAPVMVGERGLTQSPGQAATAHAGRIVKIYPEISDGRVIADVEVEGIGDYFVKERTLVSIPVGKRTALAVPPEAIRTVHGVDYVKVATADGEMDVAVILGETFEEDGMKRTEVLSGLRDGDRILLP</sequence>
<gene>
    <name evidence="4" type="ORF">ABK249_25935</name>
</gene>
<evidence type="ECO:0000256" key="1">
    <source>
        <dbReference type="ARBA" id="ARBA00009477"/>
    </source>
</evidence>
<dbReference type="InterPro" id="IPR006143">
    <property type="entry name" value="RND_pump_MFP"/>
</dbReference>
<evidence type="ECO:0000313" key="4">
    <source>
        <dbReference type="EMBL" id="MEQ1408377.1"/>
    </source>
</evidence>
<dbReference type="Pfam" id="PF25973">
    <property type="entry name" value="BSH_CzcB"/>
    <property type="match status" value="1"/>
</dbReference>
<name>A0ABV0M917_9HYPH</name>
<dbReference type="InterPro" id="IPR058647">
    <property type="entry name" value="BSH_CzcB-like"/>
</dbReference>
<dbReference type="Gene3D" id="1.10.287.470">
    <property type="entry name" value="Helix hairpin bin"/>
    <property type="match status" value="1"/>
</dbReference>
<reference evidence="4 5" key="1">
    <citation type="submission" date="2024-05" db="EMBL/GenBank/DDBJ databases">
        <title>Neorhizobium sp. Rsf11, a plant growth promoting and heavy metal resistant PAH-degrader.</title>
        <authorList>
            <person name="Golubev S.N."/>
            <person name="Muratova A.Y."/>
            <person name="Markelova M.I."/>
        </authorList>
    </citation>
    <scope>NUCLEOTIDE SEQUENCE [LARGE SCALE GENOMIC DNA]</scope>
    <source>
        <strain evidence="4 5">Rsf11</strain>
    </source>
</reference>
<dbReference type="Proteomes" id="UP001496627">
    <property type="component" value="Unassembled WGS sequence"/>
</dbReference>
<dbReference type="Gene3D" id="2.40.420.20">
    <property type="match status" value="1"/>
</dbReference>
<proteinExistence type="inferred from homology"/>
<dbReference type="PANTHER" id="PTHR30469">
    <property type="entry name" value="MULTIDRUG RESISTANCE PROTEIN MDTA"/>
    <property type="match status" value="1"/>
</dbReference>